<sequence>MKQLILNRNEVVQGPSPRVLEVLRNFKPEHANFYLDDYYHSVLIPKISEIFGIPEDQIITSYGEEDFLRTIFNELDVEKDFVLTHQFYYTYYKKYLDFKKIILNTFTIKEENGSFIFDIYDCIRQYQKINSKILLLTSPNNPTGNSLSIEELEKLLKNVAVETLVVVDEAYWGFDQEYNQQAFLSLLGKYPNLVFLRSFSKLYALAGLRISFALCGVNVKNLLKYQNRYLGLSRILEEVAIAALESEGYYKKLSAEIIGDRERFINELRNFKNFQPFNSKTNFVLVKIANNIVIERLKNALQKEEVVVCKFVDENFLRVSVGEKENTGKFLKLLEKIDNMD</sequence>
<organism evidence="6 7">
    <name type="scientific">Candidatus Magasanikbacteria bacterium GW2011_GWA2_41_55</name>
    <dbReference type="NCBI Taxonomy" id="1619038"/>
    <lineage>
        <taxon>Bacteria</taxon>
        <taxon>Candidatus Magasanikiibacteriota</taxon>
    </lineage>
</organism>
<dbReference type="Gene3D" id="3.90.1150.10">
    <property type="entry name" value="Aspartate Aminotransferase, domain 1"/>
    <property type="match status" value="1"/>
</dbReference>
<gene>
    <name evidence="6" type="ORF">UU69_C0012G0002</name>
</gene>
<evidence type="ECO:0000256" key="2">
    <source>
        <dbReference type="ARBA" id="ARBA00022576"/>
    </source>
</evidence>
<keyword evidence="4" id="KW-0663">Pyridoxal phosphate</keyword>
<evidence type="ECO:0000313" key="6">
    <source>
        <dbReference type="EMBL" id="KKS13154.1"/>
    </source>
</evidence>
<dbReference type="GO" id="GO:0008483">
    <property type="term" value="F:transaminase activity"/>
    <property type="evidence" value="ECO:0007669"/>
    <property type="project" value="UniProtKB-KW"/>
</dbReference>
<proteinExistence type="predicted"/>
<feature type="domain" description="Aminotransferase class I/classII large" evidence="5">
    <location>
        <begin position="3"/>
        <end position="331"/>
    </location>
</feature>
<accession>A0A0G0WK14</accession>
<dbReference type="InterPro" id="IPR015421">
    <property type="entry name" value="PyrdxlP-dep_Trfase_major"/>
</dbReference>
<name>A0A0G0WK14_9BACT</name>
<dbReference type="AlphaFoldDB" id="A0A0G0WK14"/>
<comment type="cofactor">
    <cofactor evidence="1">
        <name>pyridoxal 5'-phosphate</name>
        <dbReference type="ChEBI" id="CHEBI:597326"/>
    </cofactor>
</comment>
<dbReference type="PATRIC" id="fig|1619038.3.peg.284"/>
<dbReference type="GO" id="GO:0030170">
    <property type="term" value="F:pyridoxal phosphate binding"/>
    <property type="evidence" value="ECO:0007669"/>
    <property type="project" value="InterPro"/>
</dbReference>
<dbReference type="EMBL" id="LCBP01000012">
    <property type="protein sequence ID" value="KKS13154.1"/>
    <property type="molecule type" value="Genomic_DNA"/>
</dbReference>
<dbReference type="PANTHER" id="PTHR42885:SF2">
    <property type="entry name" value="HISTIDINOL-PHOSPHATE AMINOTRANSFERASE"/>
    <property type="match status" value="1"/>
</dbReference>
<reference evidence="6 7" key="1">
    <citation type="journal article" date="2015" name="Nature">
        <title>rRNA introns, odd ribosomes, and small enigmatic genomes across a large radiation of phyla.</title>
        <authorList>
            <person name="Brown C.T."/>
            <person name="Hug L.A."/>
            <person name="Thomas B.C."/>
            <person name="Sharon I."/>
            <person name="Castelle C.J."/>
            <person name="Singh A."/>
            <person name="Wilkins M.J."/>
            <person name="Williams K.H."/>
            <person name="Banfield J.F."/>
        </authorList>
    </citation>
    <scope>NUCLEOTIDE SEQUENCE [LARGE SCALE GENOMIC DNA]</scope>
</reference>
<dbReference type="InterPro" id="IPR015422">
    <property type="entry name" value="PyrdxlP-dep_Trfase_small"/>
</dbReference>
<comment type="caution">
    <text evidence="6">The sequence shown here is derived from an EMBL/GenBank/DDBJ whole genome shotgun (WGS) entry which is preliminary data.</text>
</comment>
<dbReference type="Pfam" id="PF00155">
    <property type="entry name" value="Aminotran_1_2"/>
    <property type="match status" value="1"/>
</dbReference>
<evidence type="ECO:0000313" key="7">
    <source>
        <dbReference type="Proteomes" id="UP000034299"/>
    </source>
</evidence>
<evidence type="ECO:0000256" key="1">
    <source>
        <dbReference type="ARBA" id="ARBA00001933"/>
    </source>
</evidence>
<dbReference type="InterPro" id="IPR015424">
    <property type="entry name" value="PyrdxlP-dep_Trfase"/>
</dbReference>
<keyword evidence="3" id="KW-0808">Transferase</keyword>
<evidence type="ECO:0000259" key="5">
    <source>
        <dbReference type="Pfam" id="PF00155"/>
    </source>
</evidence>
<dbReference type="CDD" id="cd00609">
    <property type="entry name" value="AAT_like"/>
    <property type="match status" value="1"/>
</dbReference>
<dbReference type="InterPro" id="IPR004839">
    <property type="entry name" value="Aminotransferase_I/II_large"/>
</dbReference>
<keyword evidence="2" id="KW-0032">Aminotransferase</keyword>
<dbReference type="Proteomes" id="UP000034299">
    <property type="component" value="Unassembled WGS sequence"/>
</dbReference>
<dbReference type="PANTHER" id="PTHR42885">
    <property type="entry name" value="HISTIDINOL-PHOSPHATE AMINOTRANSFERASE-RELATED"/>
    <property type="match status" value="1"/>
</dbReference>
<evidence type="ECO:0000256" key="4">
    <source>
        <dbReference type="ARBA" id="ARBA00022898"/>
    </source>
</evidence>
<evidence type="ECO:0000256" key="3">
    <source>
        <dbReference type="ARBA" id="ARBA00022679"/>
    </source>
</evidence>
<dbReference type="SUPFAM" id="SSF53383">
    <property type="entry name" value="PLP-dependent transferases"/>
    <property type="match status" value="1"/>
</dbReference>
<protein>
    <submittedName>
        <fullName evidence="6">Histidinol-phosphate transaminase</fullName>
    </submittedName>
</protein>
<dbReference type="Gene3D" id="3.40.640.10">
    <property type="entry name" value="Type I PLP-dependent aspartate aminotransferase-like (Major domain)"/>
    <property type="match status" value="1"/>
</dbReference>